<accession>A0ABY7T2Q4</accession>
<keyword evidence="5" id="KW-1185">Reference proteome</keyword>
<sequence length="334" mass="37682">MAALSIIIPVYNKEAHIDSCIQSVLNQSFTDFEIILVNDGSTDTSGDICLAYEQQDSRVVVINQENMGVSAARNTGINHATGYYIGFIDSDDTIEPDMYQLLMDNALSYNADISVCRLRVIFPEKAIIPAEDSKLVVLNHDDALSACLKGDLDRSANNKIYKLPIVRDIKFEGSIYEDILYSCKVFLKAQKTVLQNSVKYNYILRGNSASMSAFNPKYMETIKVSAAMVELVSGENPKCLLDAQVFDIISNISLLNLLLLIGKKDYPAEYNTVIRNLDNYKSIINSNILKPKHRYALKIFHFSPRLYTRLMYWYGRLTDAEVVKRTRKPKPASV</sequence>
<evidence type="ECO:0000256" key="1">
    <source>
        <dbReference type="ARBA" id="ARBA00022676"/>
    </source>
</evidence>
<dbReference type="EC" id="2.4.-.-" evidence="4"/>
<evidence type="ECO:0000259" key="3">
    <source>
        <dbReference type="Pfam" id="PF00535"/>
    </source>
</evidence>
<name>A0ABY7T2Q4_9SPHI</name>
<dbReference type="PANTHER" id="PTHR22916:SF51">
    <property type="entry name" value="GLYCOSYLTRANSFERASE EPSH-RELATED"/>
    <property type="match status" value="1"/>
</dbReference>
<feature type="domain" description="Glycosyltransferase 2-like" evidence="3">
    <location>
        <begin position="5"/>
        <end position="129"/>
    </location>
</feature>
<protein>
    <submittedName>
        <fullName evidence="4">Glycosyltransferase</fullName>
        <ecNumber evidence="4">2.4.-.-</ecNumber>
    </submittedName>
</protein>
<dbReference type="InterPro" id="IPR029044">
    <property type="entry name" value="Nucleotide-diphossugar_trans"/>
</dbReference>
<evidence type="ECO:0000313" key="4">
    <source>
        <dbReference type="EMBL" id="WCT10725.1"/>
    </source>
</evidence>
<reference evidence="4 5" key="1">
    <citation type="submission" date="2023-02" db="EMBL/GenBank/DDBJ databases">
        <title>Genome sequence of Mucilaginibacter jinjuensis strain KACC 16571.</title>
        <authorList>
            <person name="Kim S."/>
            <person name="Heo J."/>
            <person name="Kwon S.-W."/>
        </authorList>
    </citation>
    <scope>NUCLEOTIDE SEQUENCE [LARGE SCALE GENOMIC DNA]</scope>
    <source>
        <strain evidence="4 5">KACC 16571</strain>
    </source>
</reference>
<dbReference type="EMBL" id="CP117167">
    <property type="protein sequence ID" value="WCT10725.1"/>
    <property type="molecule type" value="Genomic_DNA"/>
</dbReference>
<keyword evidence="2 4" id="KW-0808">Transferase</keyword>
<keyword evidence="1 4" id="KW-0328">Glycosyltransferase</keyword>
<dbReference type="CDD" id="cd00761">
    <property type="entry name" value="Glyco_tranf_GTA_type"/>
    <property type="match status" value="1"/>
</dbReference>
<dbReference type="Pfam" id="PF00535">
    <property type="entry name" value="Glycos_transf_2"/>
    <property type="match status" value="1"/>
</dbReference>
<proteinExistence type="predicted"/>
<dbReference type="SUPFAM" id="SSF53448">
    <property type="entry name" value="Nucleotide-diphospho-sugar transferases"/>
    <property type="match status" value="1"/>
</dbReference>
<dbReference type="InterPro" id="IPR001173">
    <property type="entry name" value="Glyco_trans_2-like"/>
</dbReference>
<evidence type="ECO:0000313" key="5">
    <source>
        <dbReference type="Proteomes" id="UP001216139"/>
    </source>
</evidence>
<organism evidence="4 5">
    <name type="scientific">Mucilaginibacter jinjuensis</name>
    <dbReference type="NCBI Taxonomy" id="1176721"/>
    <lineage>
        <taxon>Bacteria</taxon>
        <taxon>Pseudomonadati</taxon>
        <taxon>Bacteroidota</taxon>
        <taxon>Sphingobacteriia</taxon>
        <taxon>Sphingobacteriales</taxon>
        <taxon>Sphingobacteriaceae</taxon>
        <taxon>Mucilaginibacter</taxon>
    </lineage>
</organism>
<dbReference type="GO" id="GO:0016757">
    <property type="term" value="F:glycosyltransferase activity"/>
    <property type="evidence" value="ECO:0007669"/>
    <property type="project" value="UniProtKB-KW"/>
</dbReference>
<dbReference type="RefSeq" id="WP_273628918.1">
    <property type="nucleotide sequence ID" value="NZ_CP117167.1"/>
</dbReference>
<dbReference type="Proteomes" id="UP001216139">
    <property type="component" value="Chromosome"/>
</dbReference>
<dbReference type="Gene3D" id="3.90.550.10">
    <property type="entry name" value="Spore Coat Polysaccharide Biosynthesis Protein SpsA, Chain A"/>
    <property type="match status" value="1"/>
</dbReference>
<gene>
    <name evidence="4" type="ORF">PQO05_18470</name>
</gene>
<dbReference type="PANTHER" id="PTHR22916">
    <property type="entry name" value="GLYCOSYLTRANSFERASE"/>
    <property type="match status" value="1"/>
</dbReference>
<evidence type="ECO:0000256" key="2">
    <source>
        <dbReference type="ARBA" id="ARBA00022679"/>
    </source>
</evidence>